<reference evidence="1" key="1">
    <citation type="submission" date="2021-05" db="EMBL/GenBank/DDBJ databases">
        <authorList>
            <person name="Alioto T."/>
            <person name="Alioto T."/>
            <person name="Gomez Garrido J."/>
        </authorList>
    </citation>
    <scope>NUCLEOTIDE SEQUENCE</scope>
</reference>
<proteinExistence type="predicted"/>
<evidence type="ECO:0000313" key="1">
    <source>
        <dbReference type="EMBL" id="CAG6530790.1"/>
    </source>
</evidence>
<sequence>MYTRNQQFYLLDGKLSTQIKFCRLERCNRWLQFWIIEASPQHFIPLTLHYNSFEGAKRISVSEADVLQFPAGAFAYVRKEMVGKWTWAKLMREVDLGKIALFQTGVRVDKSCSREGSSIALPIGGTRRFPRAARPSRIGRPGLRKSRAGSFPRLIRNRTTPVVWRLPAPSSSRTTTLRPLALIAKEGPLSARPLQWTLGLPISQ</sequence>
<name>A0A8D8H9F9_CULPI</name>
<organism evidence="1">
    <name type="scientific">Culex pipiens</name>
    <name type="common">House mosquito</name>
    <dbReference type="NCBI Taxonomy" id="7175"/>
    <lineage>
        <taxon>Eukaryota</taxon>
        <taxon>Metazoa</taxon>
        <taxon>Ecdysozoa</taxon>
        <taxon>Arthropoda</taxon>
        <taxon>Hexapoda</taxon>
        <taxon>Insecta</taxon>
        <taxon>Pterygota</taxon>
        <taxon>Neoptera</taxon>
        <taxon>Endopterygota</taxon>
        <taxon>Diptera</taxon>
        <taxon>Nematocera</taxon>
        <taxon>Culicoidea</taxon>
        <taxon>Culicidae</taxon>
        <taxon>Culicinae</taxon>
        <taxon>Culicini</taxon>
        <taxon>Culex</taxon>
        <taxon>Culex</taxon>
    </lineage>
</organism>
<dbReference type="AlphaFoldDB" id="A0A8D8H9F9"/>
<dbReference type="EMBL" id="HBUE01309237">
    <property type="protein sequence ID" value="CAG6582624.1"/>
    <property type="molecule type" value="Transcribed_RNA"/>
</dbReference>
<protein>
    <submittedName>
        <fullName evidence="1">(northern house mosquito) hypothetical protein</fullName>
    </submittedName>
</protein>
<dbReference type="EMBL" id="HBUE01203048">
    <property type="protein sequence ID" value="CAG6530790.1"/>
    <property type="molecule type" value="Transcribed_RNA"/>
</dbReference>
<accession>A0A8D8H9F9</accession>